<evidence type="ECO:0000256" key="1">
    <source>
        <dbReference type="SAM" id="MobiDB-lite"/>
    </source>
</evidence>
<dbReference type="EMBL" id="CAUYUJ010016009">
    <property type="protein sequence ID" value="CAK0860756.1"/>
    <property type="molecule type" value="Genomic_DNA"/>
</dbReference>
<evidence type="ECO:0000313" key="3">
    <source>
        <dbReference type="Proteomes" id="UP001189429"/>
    </source>
</evidence>
<dbReference type="Proteomes" id="UP001189429">
    <property type="component" value="Unassembled WGS sequence"/>
</dbReference>
<name>A0ABN9ULL0_9DINO</name>
<proteinExistence type="predicted"/>
<reference evidence="2" key="1">
    <citation type="submission" date="2023-10" db="EMBL/GenBank/DDBJ databases">
        <authorList>
            <person name="Chen Y."/>
            <person name="Shah S."/>
            <person name="Dougan E. K."/>
            <person name="Thang M."/>
            <person name="Chan C."/>
        </authorList>
    </citation>
    <scope>NUCLEOTIDE SEQUENCE [LARGE SCALE GENOMIC DNA]</scope>
</reference>
<comment type="caution">
    <text evidence="2">The sequence shown here is derived from an EMBL/GenBank/DDBJ whole genome shotgun (WGS) entry which is preliminary data.</text>
</comment>
<gene>
    <name evidence="2" type="ORF">PCOR1329_LOCUS49635</name>
</gene>
<accession>A0ABN9ULL0</accession>
<protein>
    <submittedName>
        <fullName evidence="2">Uncharacterized protein</fullName>
    </submittedName>
</protein>
<keyword evidence="3" id="KW-1185">Reference proteome</keyword>
<feature type="compositionally biased region" description="Basic and acidic residues" evidence="1">
    <location>
        <begin position="1"/>
        <end position="22"/>
    </location>
</feature>
<organism evidence="2 3">
    <name type="scientific">Prorocentrum cordatum</name>
    <dbReference type="NCBI Taxonomy" id="2364126"/>
    <lineage>
        <taxon>Eukaryota</taxon>
        <taxon>Sar</taxon>
        <taxon>Alveolata</taxon>
        <taxon>Dinophyceae</taxon>
        <taxon>Prorocentrales</taxon>
        <taxon>Prorocentraceae</taxon>
        <taxon>Prorocentrum</taxon>
    </lineage>
</organism>
<feature type="non-terminal residue" evidence="2">
    <location>
        <position position="1"/>
    </location>
</feature>
<sequence>EHNERVSNDNSFKDRMSRKEEGVASQRQAIEMATTVAALASSKRKRSRKVAEEGTAGEHRYNAQ</sequence>
<feature type="compositionally biased region" description="Basic and acidic residues" evidence="1">
    <location>
        <begin position="49"/>
        <end position="64"/>
    </location>
</feature>
<feature type="region of interest" description="Disordered" evidence="1">
    <location>
        <begin position="1"/>
        <end position="64"/>
    </location>
</feature>
<evidence type="ECO:0000313" key="2">
    <source>
        <dbReference type="EMBL" id="CAK0860756.1"/>
    </source>
</evidence>
<feature type="non-terminal residue" evidence="2">
    <location>
        <position position="64"/>
    </location>
</feature>